<reference evidence="1" key="2">
    <citation type="submission" date="2022-10" db="EMBL/GenBank/DDBJ databases">
        <authorList>
            <person name="Trinh H.N."/>
        </authorList>
    </citation>
    <scope>NUCLEOTIDE SEQUENCE</scope>
    <source>
        <strain evidence="1">RN2-1</strain>
    </source>
</reference>
<keyword evidence="2" id="KW-1185">Reference proteome</keyword>
<dbReference type="EMBL" id="JAPDNT010000012">
    <property type="protein sequence ID" value="MCW3475844.1"/>
    <property type="molecule type" value="Genomic_DNA"/>
</dbReference>
<sequence>MAAGLRLAGVITLVSDLDTSQTGLITVSQQPLYDVIEGLPAAP</sequence>
<dbReference type="AlphaFoldDB" id="A0AA41YL36"/>
<accession>A0AA41YL36</accession>
<proteinExistence type="predicted"/>
<reference evidence="1" key="1">
    <citation type="submission" date="2022-09" db="EMBL/GenBank/DDBJ databases">
        <title>Rhodovastum sp. nov. RN2-1 isolated from soil in Seongnam, South Korea.</title>
        <authorList>
            <person name="Le N.T."/>
        </authorList>
    </citation>
    <scope>NUCLEOTIDE SEQUENCE</scope>
    <source>
        <strain evidence="1">RN2-1</strain>
    </source>
</reference>
<dbReference type="RefSeq" id="WP_264714573.1">
    <property type="nucleotide sequence ID" value="NZ_JAPDNT010000012.1"/>
</dbReference>
<protein>
    <submittedName>
        <fullName evidence="1">Uncharacterized protein</fullName>
    </submittedName>
</protein>
<name>A0AA41YL36_9PROT</name>
<gene>
    <name evidence="1" type="ORF">OL599_14790</name>
</gene>
<dbReference type="Proteomes" id="UP001165679">
    <property type="component" value="Unassembled WGS sequence"/>
</dbReference>
<organism evidence="1 2">
    <name type="scientific">Limobrevibacterium gyesilva</name>
    <dbReference type="NCBI Taxonomy" id="2991712"/>
    <lineage>
        <taxon>Bacteria</taxon>
        <taxon>Pseudomonadati</taxon>
        <taxon>Pseudomonadota</taxon>
        <taxon>Alphaproteobacteria</taxon>
        <taxon>Acetobacterales</taxon>
        <taxon>Acetobacteraceae</taxon>
        <taxon>Limobrevibacterium</taxon>
    </lineage>
</organism>
<evidence type="ECO:0000313" key="1">
    <source>
        <dbReference type="EMBL" id="MCW3475844.1"/>
    </source>
</evidence>
<evidence type="ECO:0000313" key="2">
    <source>
        <dbReference type="Proteomes" id="UP001165679"/>
    </source>
</evidence>
<comment type="caution">
    <text evidence="1">The sequence shown here is derived from an EMBL/GenBank/DDBJ whole genome shotgun (WGS) entry which is preliminary data.</text>
</comment>